<dbReference type="InterPro" id="IPR000261">
    <property type="entry name" value="EH_dom"/>
</dbReference>
<dbReference type="EMBL" id="JAQQWI010000007">
    <property type="protein sequence ID" value="KAK8026662.1"/>
    <property type="molecule type" value="Genomic_DNA"/>
</dbReference>
<sequence>MHHPPPGTPTGRLLPSNSPAAASPSQNGGAGASAYSTALRGASLAFQKSTTPRPTPKSSPGQPQKQQQPPLRVATSTKDDGNRDSEALIAATSASRDHSLSRASPTRAATATGNTSNHNTGRISRQATGSSSIAGDGNYGQENGQNHGANNNNNNNQRPPQRSGTPQKQQQQNTGGGAPSLRPPGLASMGPDPRSPSFIAATLAASRSASPSRREQPPPQQVNPAQVTTNHPYAQQAATRAKRKDSAAGAARTANSAASSVTDLDLTDTTPIPATNSLISMFEKKEDAPDEGHAEPVKRVLSRVPTRKATAKLHTITPPLAESPMPKSDISPSKVASALAWEQAPSLPTPASGTKVEAAPTSHADKLEKKRAPTPPVKSKKPIGAASKPPELEEEGAKRKPIAKTPPRPATANRSETAILSPRPTRAASHKIVLENDLASEGKTGEQESTGNKALLDETLDSGPRPSSTKTLPAKTTHVVNKPQPRPPRPRRSSSTSSKDTFVSASSAHSPRSSSPQPGPSGAASPTLSITKPTRRAGSAQSLPARKPVPPPAPPRRGQAQQPNTALSSLTNATMAGILASSRASPSVAASSSSPTGPPAPPPPRKPTPHMRQTLRQPPKSEEEEEKDNRARHKKKHLASKKKHAHHEGARRRWREQMTERERKRYEGVWASNRGLLLSSSSFPTTSTNTSTAASGANPASVSAPNLHFSHNRRPSYNQRNNSSSGSSTAGTPSNSNPNPADFVANVVARDIWSRSRLPFDELAEVWDLVDSRGIGALDKTEFVVGMWLIDQRLRGRKIPQRVSESVWSSARGGHVRVPAPSGADHRGHKHLKK</sequence>
<feature type="compositionally biased region" description="Low complexity" evidence="1">
    <location>
        <begin position="140"/>
        <end position="157"/>
    </location>
</feature>
<feature type="compositionally biased region" description="Polar residues" evidence="1">
    <location>
        <begin position="564"/>
        <end position="574"/>
    </location>
</feature>
<feature type="compositionally biased region" description="Basic residues" evidence="1">
    <location>
        <begin position="630"/>
        <end position="654"/>
    </location>
</feature>
<feature type="compositionally biased region" description="Pro residues" evidence="1">
    <location>
        <begin position="596"/>
        <end position="606"/>
    </location>
</feature>
<keyword evidence="4" id="KW-1185">Reference proteome</keyword>
<reference evidence="3 4" key="1">
    <citation type="submission" date="2023-01" db="EMBL/GenBank/DDBJ databases">
        <title>Analysis of 21 Apiospora genomes using comparative genomics revels a genus with tremendous synthesis potential of carbohydrate active enzymes and secondary metabolites.</title>
        <authorList>
            <person name="Sorensen T."/>
        </authorList>
    </citation>
    <scope>NUCLEOTIDE SEQUENCE [LARGE SCALE GENOMIC DNA]</scope>
    <source>
        <strain evidence="3 4">CBS 20057</strain>
    </source>
</reference>
<evidence type="ECO:0000313" key="3">
    <source>
        <dbReference type="EMBL" id="KAK8026662.1"/>
    </source>
</evidence>
<feature type="region of interest" description="Disordered" evidence="1">
    <location>
        <begin position="1"/>
        <end position="661"/>
    </location>
</feature>
<accession>A0ABR1S498</accession>
<feature type="compositionally biased region" description="Low complexity" evidence="1">
    <location>
        <begin position="679"/>
        <end position="701"/>
    </location>
</feature>
<feature type="compositionally biased region" description="Low complexity" evidence="1">
    <location>
        <begin position="247"/>
        <end position="270"/>
    </location>
</feature>
<comment type="caution">
    <text evidence="3">The sequence shown here is derived from an EMBL/GenBank/DDBJ whole genome shotgun (WGS) entry which is preliminary data.</text>
</comment>
<feature type="compositionally biased region" description="Polar residues" evidence="1">
    <location>
        <begin position="158"/>
        <end position="173"/>
    </location>
</feature>
<dbReference type="Proteomes" id="UP001396898">
    <property type="component" value="Unassembled WGS sequence"/>
</dbReference>
<feature type="compositionally biased region" description="Basic and acidic residues" evidence="1">
    <location>
        <begin position="77"/>
        <end position="86"/>
    </location>
</feature>
<feature type="compositionally biased region" description="Basic and acidic residues" evidence="1">
    <location>
        <begin position="282"/>
        <end position="298"/>
    </location>
</feature>
<protein>
    <recommendedName>
        <fullName evidence="2">EH domain-containing protein</fullName>
    </recommendedName>
</protein>
<evidence type="ECO:0000256" key="1">
    <source>
        <dbReference type="SAM" id="MobiDB-lite"/>
    </source>
</evidence>
<feature type="compositionally biased region" description="Low complexity" evidence="1">
    <location>
        <begin position="721"/>
        <end position="741"/>
    </location>
</feature>
<feature type="compositionally biased region" description="Low complexity" evidence="1">
    <location>
        <begin position="48"/>
        <end position="70"/>
    </location>
</feature>
<organism evidence="3 4">
    <name type="scientific">Apiospora marii</name>
    <dbReference type="NCBI Taxonomy" id="335849"/>
    <lineage>
        <taxon>Eukaryota</taxon>
        <taxon>Fungi</taxon>
        <taxon>Dikarya</taxon>
        <taxon>Ascomycota</taxon>
        <taxon>Pezizomycotina</taxon>
        <taxon>Sordariomycetes</taxon>
        <taxon>Xylariomycetidae</taxon>
        <taxon>Amphisphaeriales</taxon>
        <taxon>Apiosporaceae</taxon>
        <taxon>Apiospora</taxon>
    </lineage>
</organism>
<feature type="compositionally biased region" description="Polar residues" evidence="1">
    <location>
        <begin position="113"/>
        <end position="133"/>
    </location>
</feature>
<feature type="compositionally biased region" description="Low complexity" evidence="1">
    <location>
        <begin position="9"/>
        <end position="27"/>
    </location>
</feature>
<gene>
    <name evidence="3" type="ORF">PG991_003718</name>
</gene>
<evidence type="ECO:0000259" key="2">
    <source>
        <dbReference type="PROSITE" id="PS50031"/>
    </source>
</evidence>
<feature type="compositionally biased region" description="Polar residues" evidence="1">
    <location>
        <begin position="228"/>
        <end position="238"/>
    </location>
</feature>
<proteinExistence type="predicted"/>
<feature type="region of interest" description="Disordered" evidence="1">
    <location>
        <begin position="813"/>
        <end position="834"/>
    </location>
</feature>
<dbReference type="CDD" id="cd00052">
    <property type="entry name" value="EH"/>
    <property type="match status" value="1"/>
</dbReference>
<feature type="compositionally biased region" description="Low complexity" evidence="1">
    <location>
        <begin position="493"/>
        <end position="526"/>
    </location>
</feature>
<dbReference type="PROSITE" id="PS50031">
    <property type="entry name" value="EH"/>
    <property type="match status" value="1"/>
</dbReference>
<evidence type="ECO:0000313" key="4">
    <source>
        <dbReference type="Proteomes" id="UP001396898"/>
    </source>
</evidence>
<dbReference type="Gene3D" id="1.10.238.10">
    <property type="entry name" value="EF-hand"/>
    <property type="match status" value="1"/>
</dbReference>
<feature type="compositionally biased region" description="Low complexity" evidence="1">
    <location>
        <begin position="580"/>
        <end position="595"/>
    </location>
</feature>
<dbReference type="InterPro" id="IPR011992">
    <property type="entry name" value="EF-hand-dom_pair"/>
</dbReference>
<feature type="domain" description="EH" evidence="2">
    <location>
        <begin position="734"/>
        <end position="814"/>
    </location>
</feature>
<name>A0ABR1S498_9PEZI</name>
<dbReference type="SUPFAM" id="SSF47473">
    <property type="entry name" value="EF-hand"/>
    <property type="match status" value="1"/>
</dbReference>
<dbReference type="SMART" id="SM00027">
    <property type="entry name" value="EH"/>
    <property type="match status" value="1"/>
</dbReference>
<feature type="region of interest" description="Disordered" evidence="1">
    <location>
        <begin position="678"/>
        <end position="742"/>
    </location>
</feature>
<feature type="compositionally biased region" description="Low complexity" evidence="1">
    <location>
        <begin position="101"/>
        <end position="112"/>
    </location>
</feature>
<dbReference type="Pfam" id="PF12763">
    <property type="entry name" value="EH"/>
    <property type="match status" value="1"/>
</dbReference>